<feature type="region of interest" description="Disordered" evidence="1">
    <location>
        <begin position="134"/>
        <end position="169"/>
    </location>
</feature>
<keyword evidence="3" id="KW-1185">Reference proteome</keyword>
<reference evidence="2 3" key="1">
    <citation type="submission" date="2023-02" db="EMBL/GenBank/DDBJ databases">
        <title>LHISI_Scaffold_Assembly.</title>
        <authorList>
            <person name="Stuart O.P."/>
            <person name="Cleave R."/>
            <person name="Magrath M.J.L."/>
            <person name="Mikheyev A.S."/>
        </authorList>
    </citation>
    <scope>NUCLEOTIDE SEQUENCE [LARGE SCALE GENOMIC DNA]</scope>
    <source>
        <strain evidence="2">Daus_M_001</strain>
        <tissue evidence="2">Leg muscle</tissue>
    </source>
</reference>
<evidence type="ECO:0000256" key="1">
    <source>
        <dbReference type="SAM" id="MobiDB-lite"/>
    </source>
</evidence>
<gene>
    <name evidence="2" type="ORF">PR048_013244</name>
</gene>
<feature type="compositionally biased region" description="Gly residues" evidence="1">
    <location>
        <begin position="144"/>
        <end position="153"/>
    </location>
</feature>
<sequence>MGEAALKEQGVAPTSKGVCHEVGAHHHPATTSTPCMAKGVGQKCIRAYKDDIRLSSCDVADEVVPGALTPHKGDATAELQPRGTQEEGESTPPSGRLSQNNLCVADARCFLIPRGRCIVVLGFGTVRHQRVSSSGKGREKIGRILGGKKGTGSRGCQNDGHWTEAHGQQ</sequence>
<evidence type="ECO:0000313" key="2">
    <source>
        <dbReference type="EMBL" id="KAJ8887029.1"/>
    </source>
</evidence>
<dbReference type="Proteomes" id="UP001159363">
    <property type="component" value="Chromosome X"/>
</dbReference>
<proteinExistence type="predicted"/>
<name>A0ABQ9HRL7_9NEOP</name>
<organism evidence="2 3">
    <name type="scientific">Dryococelus australis</name>
    <dbReference type="NCBI Taxonomy" id="614101"/>
    <lineage>
        <taxon>Eukaryota</taxon>
        <taxon>Metazoa</taxon>
        <taxon>Ecdysozoa</taxon>
        <taxon>Arthropoda</taxon>
        <taxon>Hexapoda</taxon>
        <taxon>Insecta</taxon>
        <taxon>Pterygota</taxon>
        <taxon>Neoptera</taxon>
        <taxon>Polyneoptera</taxon>
        <taxon>Phasmatodea</taxon>
        <taxon>Verophasmatodea</taxon>
        <taxon>Anareolatae</taxon>
        <taxon>Phasmatidae</taxon>
        <taxon>Eurycanthinae</taxon>
        <taxon>Dryococelus</taxon>
    </lineage>
</organism>
<feature type="region of interest" description="Disordered" evidence="1">
    <location>
        <begin position="66"/>
        <end position="97"/>
    </location>
</feature>
<protein>
    <submittedName>
        <fullName evidence="2">Uncharacterized protein</fullName>
    </submittedName>
</protein>
<evidence type="ECO:0000313" key="3">
    <source>
        <dbReference type="Proteomes" id="UP001159363"/>
    </source>
</evidence>
<comment type="caution">
    <text evidence="2">The sequence shown here is derived from an EMBL/GenBank/DDBJ whole genome shotgun (WGS) entry which is preliminary data.</text>
</comment>
<dbReference type="EMBL" id="JARBHB010000004">
    <property type="protein sequence ID" value="KAJ8887029.1"/>
    <property type="molecule type" value="Genomic_DNA"/>
</dbReference>
<accession>A0ABQ9HRL7</accession>